<dbReference type="InterPro" id="IPR019533">
    <property type="entry name" value="Peptidase_S26"/>
</dbReference>
<evidence type="ECO:0000256" key="1">
    <source>
        <dbReference type="ARBA" id="ARBA00004370"/>
    </source>
</evidence>
<proteinExistence type="predicted"/>
<dbReference type="CDD" id="cd06530">
    <property type="entry name" value="S26_SPase_I"/>
    <property type="match status" value="1"/>
</dbReference>
<dbReference type="SUPFAM" id="SSF51306">
    <property type="entry name" value="LexA/Signal peptidase"/>
    <property type="match status" value="1"/>
</dbReference>
<evidence type="ECO:0000256" key="2">
    <source>
        <dbReference type="ARBA" id="ARBA00022692"/>
    </source>
</evidence>
<dbReference type="PANTHER" id="PTHR10806">
    <property type="entry name" value="SIGNAL PEPTIDASE COMPLEX CATALYTIC SUBUNIT SEC11"/>
    <property type="match status" value="1"/>
</dbReference>
<dbReference type="PANTHER" id="PTHR10806:SF6">
    <property type="entry name" value="SIGNAL PEPTIDASE COMPLEX CATALYTIC SUBUNIT SEC11"/>
    <property type="match status" value="1"/>
</dbReference>
<keyword evidence="2 5" id="KW-0812">Transmembrane</keyword>
<keyword evidence="3 5" id="KW-1133">Transmembrane helix</keyword>
<evidence type="ECO:0008006" key="8">
    <source>
        <dbReference type="Google" id="ProtNLM"/>
    </source>
</evidence>
<dbReference type="HOGENOM" id="CLU_054902_1_1_2"/>
<dbReference type="InterPro" id="IPR001733">
    <property type="entry name" value="Peptidase_S26B"/>
</dbReference>
<dbReference type="InterPro" id="IPR036286">
    <property type="entry name" value="LexA/Signal_pep-like_sf"/>
</dbReference>
<evidence type="ECO:0000256" key="3">
    <source>
        <dbReference type="ARBA" id="ARBA00022989"/>
    </source>
</evidence>
<dbReference type="eggNOG" id="arCOG01739">
    <property type="taxonomic scope" value="Archaea"/>
</dbReference>
<keyword evidence="4 5" id="KW-0472">Membrane</keyword>
<protein>
    <recommendedName>
        <fullName evidence="8">Signal peptidase I</fullName>
    </recommendedName>
</protein>
<evidence type="ECO:0000313" key="6">
    <source>
        <dbReference type="EMBL" id="AFC99220.1"/>
    </source>
</evidence>
<gene>
    <name evidence="6" type="ordered locus">Mtc_0453</name>
</gene>
<evidence type="ECO:0000313" key="7">
    <source>
        <dbReference type="Proteomes" id="UP000005233"/>
    </source>
</evidence>
<organism evidence="6 7">
    <name type="scientific">Methanocella conradii (strain DSM 24694 / JCM 17849 / CGMCC 1.5162 / HZ254)</name>
    <dbReference type="NCBI Taxonomy" id="1041930"/>
    <lineage>
        <taxon>Archaea</taxon>
        <taxon>Methanobacteriati</taxon>
        <taxon>Methanobacteriota</taxon>
        <taxon>Stenosarchaea group</taxon>
        <taxon>Methanomicrobia</taxon>
        <taxon>Methanocellales</taxon>
        <taxon>Methanocellaceae</taxon>
        <taxon>Methanocella</taxon>
    </lineage>
</organism>
<evidence type="ECO:0000256" key="4">
    <source>
        <dbReference type="ARBA" id="ARBA00023136"/>
    </source>
</evidence>
<feature type="transmembrane region" description="Helical" evidence="5">
    <location>
        <begin position="23"/>
        <end position="41"/>
    </location>
</feature>
<dbReference type="Proteomes" id="UP000005233">
    <property type="component" value="Chromosome"/>
</dbReference>
<dbReference type="GO" id="GO:0016020">
    <property type="term" value="C:membrane"/>
    <property type="evidence" value="ECO:0007669"/>
    <property type="project" value="UniProtKB-SubCell"/>
</dbReference>
<name>H8I481_METCZ</name>
<evidence type="ECO:0000256" key="5">
    <source>
        <dbReference type="SAM" id="Phobius"/>
    </source>
</evidence>
<dbReference type="GO" id="GO:0006465">
    <property type="term" value="P:signal peptide processing"/>
    <property type="evidence" value="ECO:0007669"/>
    <property type="project" value="InterPro"/>
</dbReference>
<comment type="subcellular location">
    <subcellularLocation>
        <location evidence="1">Membrane</location>
    </subcellularLocation>
</comment>
<accession>H8I481</accession>
<dbReference type="EMBL" id="CP003243">
    <property type="protein sequence ID" value="AFC99220.1"/>
    <property type="molecule type" value="Genomic_DNA"/>
</dbReference>
<dbReference type="GO" id="GO:0004252">
    <property type="term" value="F:serine-type endopeptidase activity"/>
    <property type="evidence" value="ECO:0007669"/>
    <property type="project" value="InterPro"/>
</dbReference>
<reference evidence="6 7" key="1">
    <citation type="journal article" date="2012" name="J. Bacteriol.">
        <title>Complete genome sequence of a thermophilic methanogen, Methanocella conradii HZ254, isolated from Chinese rice field soil.</title>
        <authorList>
            <person name="Lu Z."/>
            <person name="Lu Y."/>
        </authorList>
    </citation>
    <scope>NUCLEOTIDE SEQUENCE [LARGE SCALE GENOMIC DNA]</scope>
    <source>
        <strain evidence="7">DSM 24694 / JCM 17849 / CGMCC 1.5162 / HZ254</strain>
    </source>
</reference>
<keyword evidence="7" id="KW-1185">Reference proteome</keyword>
<dbReference type="AlphaFoldDB" id="H8I481"/>
<sequence length="184" mass="20649">MVKGFVRTFMKSDNFWISLARDVAYAFAVVGAIALALYLYAGVWPPMVSVDGLSMYPHMQDGDLIIIQGIDKAKIVTYDDAVKNGYKTFGGYGDVIVYQPFGRKDMTPVIHRAMYHINASEPMWKGSILAPNDGFITQGDNNFLYDQSSGISPNTPVRDDWILGVAKYRIPFLGYVRKILFFIP</sequence>
<dbReference type="KEGG" id="mez:Mtc_0453"/>
<dbReference type="STRING" id="1041930.Mtc_0453"/>